<dbReference type="NCBIfam" id="TIGR04409">
    <property type="entry name" value="LptC_YrbK"/>
    <property type="match status" value="1"/>
</dbReference>
<dbReference type="Gene3D" id="2.60.450.10">
    <property type="entry name" value="Lipopolysaccharide (LPS) transport protein A like domain"/>
    <property type="match status" value="1"/>
</dbReference>
<dbReference type="EMBL" id="FPBK01000001">
    <property type="protein sequence ID" value="SFU27713.1"/>
    <property type="molecule type" value="Genomic_DNA"/>
</dbReference>
<dbReference type="GO" id="GO:0015221">
    <property type="term" value="F:lipopolysaccharide transmembrane transporter activity"/>
    <property type="evidence" value="ECO:0007669"/>
    <property type="project" value="InterPro"/>
</dbReference>
<dbReference type="Pfam" id="PF06835">
    <property type="entry name" value="LptC"/>
    <property type="match status" value="1"/>
</dbReference>
<organism evidence="1 2">
    <name type="scientific">Pustulibacterium marinum</name>
    <dbReference type="NCBI Taxonomy" id="1224947"/>
    <lineage>
        <taxon>Bacteria</taxon>
        <taxon>Pseudomonadati</taxon>
        <taxon>Bacteroidota</taxon>
        <taxon>Flavobacteriia</taxon>
        <taxon>Flavobacteriales</taxon>
        <taxon>Flavobacteriaceae</taxon>
        <taxon>Pustulibacterium</taxon>
    </lineage>
</organism>
<dbReference type="Proteomes" id="UP000199138">
    <property type="component" value="Unassembled WGS sequence"/>
</dbReference>
<keyword evidence="2" id="KW-1185">Reference proteome</keyword>
<evidence type="ECO:0000313" key="1">
    <source>
        <dbReference type="EMBL" id="SFU27713.1"/>
    </source>
</evidence>
<dbReference type="RefSeq" id="WP_093021908.1">
    <property type="nucleotide sequence ID" value="NZ_FPBK01000001.1"/>
</dbReference>
<dbReference type="InterPro" id="IPR026265">
    <property type="entry name" value="LptC"/>
</dbReference>
<dbReference type="GO" id="GO:0005886">
    <property type="term" value="C:plasma membrane"/>
    <property type="evidence" value="ECO:0007669"/>
    <property type="project" value="InterPro"/>
</dbReference>
<accession>A0A1I7EUZ2</accession>
<dbReference type="OrthoDB" id="1427074at2"/>
<proteinExistence type="predicted"/>
<dbReference type="STRING" id="1224947.SAMN05216480_101263"/>
<name>A0A1I7EUZ2_9FLAO</name>
<evidence type="ECO:0000313" key="2">
    <source>
        <dbReference type="Proteomes" id="UP000199138"/>
    </source>
</evidence>
<protein>
    <submittedName>
        <fullName evidence="1">LPS export ABC transporter protein LptC</fullName>
    </submittedName>
</protein>
<gene>
    <name evidence="1" type="ORF">SAMN05216480_101263</name>
</gene>
<dbReference type="PROSITE" id="PS51257">
    <property type="entry name" value="PROKAR_LIPOPROTEIN"/>
    <property type="match status" value="1"/>
</dbReference>
<dbReference type="AlphaFoldDB" id="A0A1I7EUZ2"/>
<dbReference type="InterPro" id="IPR010664">
    <property type="entry name" value="LipoPS_assembly_LptC-rel"/>
</dbReference>
<sequence length="189" mass="21809">MLNIIKHKFTFIVTAFAVTMFFSCENNLSELQKLNLQEKFPVGEAVNFKLTYTDSTRVKAILTSPLNYDYSNQEFGYSEFPNGLHIDFFDDNQNKTTVDANYGILYNDTNLVELQDSVVIKTHEGKILKTNKLFWDQKDEWIYTDEAFQFTDPVEGTVMNGVGMDFNRDFTIVNAHETTGVMYLNGEEK</sequence>
<reference evidence="1 2" key="1">
    <citation type="submission" date="2016-10" db="EMBL/GenBank/DDBJ databases">
        <authorList>
            <person name="de Groot N.N."/>
        </authorList>
    </citation>
    <scope>NUCLEOTIDE SEQUENCE [LARGE SCALE GENOMIC DNA]</scope>
    <source>
        <strain evidence="1 2">CGMCC 1.12333</strain>
    </source>
</reference>